<sequence>MGGTAVLSSATTTAAASASAASFFCRCFSILAASRNNSFRDSQNERLLPKTRDQLQNSNKTYIDLSTSRALSFLSDVSPAISHTTFVVLLVFLRKTDDFLTASTLTAFMIMSINTDLGFLAAFDSFGTAFLFDRTICNQVALWLGLLVPPNRKWCYIKPIATHSSPKAFNLCLRDSLEMMANSTNDAKTNTTQVIIHTSIHLM</sequence>
<name>A0A915HUT4_ROMCU</name>
<proteinExistence type="predicted"/>
<dbReference type="WBParaSite" id="nRc.2.0.1.t05172-RA">
    <property type="protein sequence ID" value="nRc.2.0.1.t05172-RA"/>
    <property type="gene ID" value="nRc.2.0.1.g05172"/>
</dbReference>
<dbReference type="AlphaFoldDB" id="A0A915HUT4"/>
<keyword evidence="1" id="KW-1185">Reference proteome</keyword>
<reference evidence="2" key="1">
    <citation type="submission" date="2022-11" db="UniProtKB">
        <authorList>
            <consortium name="WormBaseParasite"/>
        </authorList>
    </citation>
    <scope>IDENTIFICATION</scope>
</reference>
<accession>A0A915HUT4</accession>
<dbReference type="Proteomes" id="UP000887565">
    <property type="component" value="Unplaced"/>
</dbReference>
<organism evidence="1 2">
    <name type="scientific">Romanomermis culicivorax</name>
    <name type="common">Nematode worm</name>
    <dbReference type="NCBI Taxonomy" id="13658"/>
    <lineage>
        <taxon>Eukaryota</taxon>
        <taxon>Metazoa</taxon>
        <taxon>Ecdysozoa</taxon>
        <taxon>Nematoda</taxon>
        <taxon>Enoplea</taxon>
        <taxon>Dorylaimia</taxon>
        <taxon>Mermithida</taxon>
        <taxon>Mermithoidea</taxon>
        <taxon>Mermithidae</taxon>
        <taxon>Romanomermis</taxon>
    </lineage>
</organism>
<protein>
    <submittedName>
        <fullName evidence="2">Uncharacterized protein</fullName>
    </submittedName>
</protein>
<evidence type="ECO:0000313" key="2">
    <source>
        <dbReference type="WBParaSite" id="nRc.2.0.1.t05172-RA"/>
    </source>
</evidence>
<evidence type="ECO:0000313" key="1">
    <source>
        <dbReference type="Proteomes" id="UP000887565"/>
    </source>
</evidence>